<feature type="domain" description="HTH cro/C1-type" evidence="1">
    <location>
        <begin position="4"/>
        <end position="63"/>
    </location>
</feature>
<reference evidence="2 3" key="1">
    <citation type="submission" date="2023-11" db="EMBL/GenBank/DDBJ databases">
        <title>Plant-associative lifestyle of Vibrio porteresiae and its evolutionary dynamics.</title>
        <authorList>
            <person name="Rameshkumar N."/>
            <person name="Kirti K."/>
        </authorList>
    </citation>
    <scope>NUCLEOTIDE SEQUENCE [LARGE SCALE GENOMIC DNA]</scope>
    <source>
        <strain evidence="2 3">MSSRF60</strain>
    </source>
</reference>
<dbReference type="CDD" id="cd00093">
    <property type="entry name" value="HTH_XRE"/>
    <property type="match status" value="1"/>
</dbReference>
<accession>A0ABU4IDV6</accession>
<evidence type="ECO:0000259" key="1">
    <source>
        <dbReference type="PROSITE" id="PS50943"/>
    </source>
</evidence>
<dbReference type="SUPFAM" id="SSF47413">
    <property type="entry name" value="lambda repressor-like DNA-binding domains"/>
    <property type="match status" value="1"/>
</dbReference>
<dbReference type="SMART" id="SM00530">
    <property type="entry name" value="HTH_XRE"/>
    <property type="match status" value="1"/>
</dbReference>
<protein>
    <submittedName>
        <fullName evidence="2">Helix-turn-helix transcriptional regulator</fullName>
    </submittedName>
</protein>
<dbReference type="Proteomes" id="UP001272325">
    <property type="component" value="Unassembled WGS sequence"/>
</dbReference>
<keyword evidence="3" id="KW-1185">Reference proteome</keyword>
<dbReference type="RefSeq" id="WP_171137464.1">
    <property type="nucleotide sequence ID" value="NZ_AP024893.1"/>
</dbReference>
<dbReference type="Pfam" id="PF01381">
    <property type="entry name" value="HTH_3"/>
    <property type="match status" value="1"/>
</dbReference>
<evidence type="ECO:0000313" key="3">
    <source>
        <dbReference type="Proteomes" id="UP001272325"/>
    </source>
</evidence>
<sequence length="77" mass="8367">MNNISLFRSQAGISQSKLGELVGVIPSTIGNYESGIRAVNINMGWKIVNAFTALGIQCQFTEVFPNPLVPKDNKLQS</sequence>
<evidence type="ECO:0000313" key="2">
    <source>
        <dbReference type="EMBL" id="MDW6016752.1"/>
    </source>
</evidence>
<dbReference type="Gene3D" id="1.10.260.40">
    <property type="entry name" value="lambda repressor-like DNA-binding domains"/>
    <property type="match status" value="1"/>
</dbReference>
<organism evidence="2 3">
    <name type="scientific">Vibrio plantisponsor</name>
    <dbReference type="NCBI Taxonomy" id="664643"/>
    <lineage>
        <taxon>Bacteria</taxon>
        <taxon>Pseudomonadati</taxon>
        <taxon>Pseudomonadota</taxon>
        <taxon>Gammaproteobacteria</taxon>
        <taxon>Vibrionales</taxon>
        <taxon>Vibrionaceae</taxon>
        <taxon>Vibrio</taxon>
    </lineage>
</organism>
<name>A0ABU4IDV6_9VIBR</name>
<proteinExistence type="predicted"/>
<dbReference type="EMBL" id="JAWRCN010000001">
    <property type="protein sequence ID" value="MDW6016752.1"/>
    <property type="molecule type" value="Genomic_DNA"/>
</dbReference>
<dbReference type="PROSITE" id="PS50943">
    <property type="entry name" value="HTH_CROC1"/>
    <property type="match status" value="1"/>
</dbReference>
<dbReference type="InterPro" id="IPR001387">
    <property type="entry name" value="Cro/C1-type_HTH"/>
</dbReference>
<comment type="caution">
    <text evidence="2">The sequence shown here is derived from an EMBL/GenBank/DDBJ whole genome shotgun (WGS) entry which is preliminary data.</text>
</comment>
<gene>
    <name evidence="2" type="ORF">SBW85_03085</name>
</gene>
<dbReference type="InterPro" id="IPR010982">
    <property type="entry name" value="Lambda_DNA-bd_dom_sf"/>
</dbReference>